<dbReference type="InterPro" id="IPR028005">
    <property type="entry name" value="AcTrfase_ESCO_Znf_dom"/>
</dbReference>
<keyword evidence="5" id="KW-0863">Zinc-finger</keyword>
<evidence type="ECO:0000256" key="2">
    <source>
        <dbReference type="ARBA" id="ARBA00005816"/>
    </source>
</evidence>
<dbReference type="PANTHER" id="PTHR45884">
    <property type="entry name" value="N-ACETYLTRANSFERASE ECO"/>
    <property type="match status" value="1"/>
</dbReference>
<dbReference type="Proteomes" id="UP001630127">
    <property type="component" value="Unassembled WGS sequence"/>
</dbReference>
<dbReference type="GO" id="GO:0016746">
    <property type="term" value="F:acyltransferase activity"/>
    <property type="evidence" value="ECO:0007669"/>
    <property type="project" value="UniProtKB-KW"/>
</dbReference>
<dbReference type="Pfam" id="PF13880">
    <property type="entry name" value="Acetyltransf_13"/>
    <property type="match status" value="1"/>
</dbReference>
<dbReference type="AlphaFoldDB" id="A0ABD3ALV8"/>
<evidence type="ECO:0000256" key="3">
    <source>
        <dbReference type="ARBA" id="ARBA00022679"/>
    </source>
</evidence>
<dbReference type="GO" id="GO:0005634">
    <property type="term" value="C:nucleus"/>
    <property type="evidence" value="ECO:0007669"/>
    <property type="project" value="UniProtKB-SubCell"/>
</dbReference>
<evidence type="ECO:0000313" key="14">
    <source>
        <dbReference type="Proteomes" id="UP001630127"/>
    </source>
</evidence>
<evidence type="ECO:0000256" key="1">
    <source>
        <dbReference type="ARBA" id="ARBA00004123"/>
    </source>
</evidence>
<proteinExistence type="inferred from homology"/>
<keyword evidence="14" id="KW-1185">Reference proteome</keyword>
<evidence type="ECO:0000313" key="13">
    <source>
        <dbReference type="EMBL" id="KAL3532164.1"/>
    </source>
</evidence>
<keyword evidence="8" id="KW-0131">Cell cycle</keyword>
<keyword evidence="4" id="KW-0479">Metal-binding</keyword>
<keyword evidence="3" id="KW-0808">Transferase</keyword>
<evidence type="ECO:0000256" key="9">
    <source>
        <dbReference type="ARBA" id="ARBA00023315"/>
    </source>
</evidence>
<evidence type="ECO:0000256" key="4">
    <source>
        <dbReference type="ARBA" id="ARBA00022723"/>
    </source>
</evidence>
<feature type="domain" description="N-acetyltransferase ESCO zinc-finger" evidence="11">
    <location>
        <begin position="83"/>
        <end position="122"/>
    </location>
</feature>
<gene>
    <name evidence="13" type="ORF">ACH5RR_005685</name>
</gene>
<evidence type="ECO:0000256" key="5">
    <source>
        <dbReference type="ARBA" id="ARBA00022771"/>
    </source>
</evidence>
<keyword evidence="9" id="KW-0012">Acyltransferase</keyword>
<dbReference type="GO" id="GO:0008270">
    <property type="term" value="F:zinc ion binding"/>
    <property type="evidence" value="ECO:0007669"/>
    <property type="project" value="UniProtKB-KW"/>
</dbReference>
<sequence>MAPRFIMGTGIPHPSPSPVSENPFAGGDPSSIDKGPEVSVTYKRRAKIPQRESEGNLQGAITKVEKEEAKSGKVLNKKRNYAQFHLEFGLSDFLLHTCTICRFRYAKGDEADDKFHRIFHKNYTHGIPFKVWEVVEMMEMELGDGRIFHQHCMVLSNLDFNFVLRFGMLFDIHCISVFPILQPFHVYMFVSSGWIIGCLVAEPIKKPYRILSSPRREPLYHQNGKEGKEYSVVLQFGEYLEILQEQDAVPASCGIRTIWVARSNRRKHIAGYVLDAVRGSFSNDPFLDCSKLAFYLPTSVGMTDMQLYWRKFILGVHNHLIVE</sequence>
<organism evidence="13 14">
    <name type="scientific">Cinchona calisaya</name>
    <dbReference type="NCBI Taxonomy" id="153742"/>
    <lineage>
        <taxon>Eukaryota</taxon>
        <taxon>Viridiplantae</taxon>
        <taxon>Streptophyta</taxon>
        <taxon>Embryophyta</taxon>
        <taxon>Tracheophyta</taxon>
        <taxon>Spermatophyta</taxon>
        <taxon>Magnoliopsida</taxon>
        <taxon>eudicotyledons</taxon>
        <taxon>Gunneridae</taxon>
        <taxon>Pentapetalae</taxon>
        <taxon>asterids</taxon>
        <taxon>lamiids</taxon>
        <taxon>Gentianales</taxon>
        <taxon>Rubiaceae</taxon>
        <taxon>Cinchonoideae</taxon>
        <taxon>Cinchoneae</taxon>
        <taxon>Cinchona</taxon>
    </lineage>
</organism>
<dbReference type="InterPro" id="IPR028009">
    <property type="entry name" value="ESCO_Acetyltransf_dom"/>
</dbReference>
<reference evidence="13 14" key="1">
    <citation type="submission" date="2024-11" db="EMBL/GenBank/DDBJ databases">
        <title>A near-complete genome assembly of Cinchona calisaya.</title>
        <authorList>
            <person name="Lian D.C."/>
            <person name="Zhao X.W."/>
            <person name="Wei L."/>
        </authorList>
    </citation>
    <scope>NUCLEOTIDE SEQUENCE [LARGE SCALE GENOMIC DNA]</scope>
    <source>
        <tissue evidence="13">Nenye</tissue>
    </source>
</reference>
<feature type="domain" description="N-acetyltransferase ESCO acetyl-transferase" evidence="12">
    <location>
        <begin position="249"/>
        <end position="303"/>
    </location>
</feature>
<protein>
    <submittedName>
        <fullName evidence="13">Uncharacterized protein</fullName>
    </submittedName>
</protein>
<dbReference type="PANTHER" id="PTHR45884:SF2">
    <property type="entry name" value="N-ACETYLTRANSFERASE ECO"/>
    <property type="match status" value="1"/>
</dbReference>
<accession>A0ABD3ALV8</accession>
<comment type="subcellular location">
    <subcellularLocation>
        <location evidence="1">Nucleus</location>
    </subcellularLocation>
</comment>
<keyword evidence="6" id="KW-0862">Zinc</keyword>
<evidence type="ECO:0000259" key="11">
    <source>
        <dbReference type="Pfam" id="PF13878"/>
    </source>
</evidence>
<dbReference type="Pfam" id="PF13878">
    <property type="entry name" value="zf-C2H2_3"/>
    <property type="match status" value="1"/>
</dbReference>
<dbReference type="EMBL" id="JBJUIK010000003">
    <property type="protein sequence ID" value="KAL3532164.1"/>
    <property type="molecule type" value="Genomic_DNA"/>
</dbReference>
<evidence type="ECO:0000259" key="12">
    <source>
        <dbReference type="Pfam" id="PF13880"/>
    </source>
</evidence>
<evidence type="ECO:0000256" key="6">
    <source>
        <dbReference type="ARBA" id="ARBA00022833"/>
    </source>
</evidence>
<feature type="region of interest" description="Disordered" evidence="10">
    <location>
        <begin position="1"/>
        <end position="36"/>
    </location>
</feature>
<evidence type="ECO:0000256" key="10">
    <source>
        <dbReference type="SAM" id="MobiDB-lite"/>
    </source>
</evidence>
<name>A0ABD3ALV8_9GENT</name>
<evidence type="ECO:0000256" key="8">
    <source>
        <dbReference type="ARBA" id="ARBA00023306"/>
    </source>
</evidence>
<keyword evidence="7" id="KW-0539">Nucleus</keyword>
<evidence type="ECO:0000256" key="7">
    <source>
        <dbReference type="ARBA" id="ARBA00023242"/>
    </source>
</evidence>
<comment type="caution">
    <text evidence="13">The sequence shown here is derived from an EMBL/GenBank/DDBJ whole genome shotgun (WGS) entry which is preliminary data.</text>
</comment>
<comment type="similarity">
    <text evidence="2">Belongs to the acetyltransferase family. ECO subfamily.</text>
</comment>